<dbReference type="Proteomes" id="UP001597120">
    <property type="component" value="Unassembled WGS sequence"/>
</dbReference>
<dbReference type="Pfam" id="PF00126">
    <property type="entry name" value="HTH_1"/>
    <property type="match status" value="1"/>
</dbReference>
<dbReference type="Pfam" id="PF03466">
    <property type="entry name" value="LysR_substrate"/>
    <property type="match status" value="1"/>
</dbReference>
<dbReference type="Gene3D" id="1.10.10.10">
    <property type="entry name" value="Winged helix-like DNA-binding domain superfamily/Winged helix DNA-binding domain"/>
    <property type="match status" value="1"/>
</dbReference>
<evidence type="ECO:0000256" key="2">
    <source>
        <dbReference type="ARBA" id="ARBA00023015"/>
    </source>
</evidence>
<dbReference type="PRINTS" id="PR00039">
    <property type="entry name" value="HTHLYSR"/>
</dbReference>
<comment type="similarity">
    <text evidence="1">Belongs to the LysR transcriptional regulatory family.</text>
</comment>
<reference evidence="7" key="1">
    <citation type="journal article" date="2019" name="Int. J. Syst. Evol. Microbiol.">
        <title>The Global Catalogue of Microorganisms (GCM) 10K type strain sequencing project: providing services to taxonomists for standard genome sequencing and annotation.</title>
        <authorList>
            <consortium name="The Broad Institute Genomics Platform"/>
            <consortium name="The Broad Institute Genome Sequencing Center for Infectious Disease"/>
            <person name="Wu L."/>
            <person name="Ma J."/>
        </authorList>
    </citation>
    <scope>NUCLEOTIDE SEQUENCE [LARGE SCALE GENOMIC DNA]</scope>
    <source>
        <strain evidence="7">CCUG 57263</strain>
    </source>
</reference>
<dbReference type="SUPFAM" id="SSF53850">
    <property type="entry name" value="Periplasmic binding protein-like II"/>
    <property type="match status" value="1"/>
</dbReference>
<sequence length="296" mass="33807">MDIRQLGYFVEVAEQLSFTKASETLHITQPTLSKMVKLMEEELGVTLLDRSTKQMELTDAGQVVLSQAKRVLEAFHNLSTELNDVMEIRKGLLRIGLPPMIGSHFFPEVMGQFRVTYPGIAIKIIEVGAKKVENAVENGELDIGVILLPAREEEFEYFEIVREELMVLLPADHPLATKPFIRLAELKEESFILLSEDFALHYRIPDECIRAGYRPNVLYESSQWDFISEMVAAKLGISLLPRTICQGLDPKRIAVVPLVEPAIPWNLGLIWRKNKYLSFAAREWIRFTRELLPKRG</sequence>
<evidence type="ECO:0000313" key="7">
    <source>
        <dbReference type="Proteomes" id="UP001597120"/>
    </source>
</evidence>
<dbReference type="InterPro" id="IPR000847">
    <property type="entry name" value="LysR_HTH_N"/>
</dbReference>
<dbReference type="InterPro" id="IPR036390">
    <property type="entry name" value="WH_DNA-bd_sf"/>
</dbReference>
<feature type="domain" description="HTH lysR-type" evidence="5">
    <location>
        <begin position="1"/>
        <end position="58"/>
    </location>
</feature>
<name>A0ABW3D493_9BACL</name>
<dbReference type="RefSeq" id="WP_144939689.1">
    <property type="nucleotide sequence ID" value="NZ_JBHTIU010000010.1"/>
</dbReference>
<protein>
    <submittedName>
        <fullName evidence="6">LysR family transcriptional regulator</fullName>
    </submittedName>
</protein>
<keyword evidence="2" id="KW-0805">Transcription regulation</keyword>
<comment type="caution">
    <text evidence="6">The sequence shown here is derived from an EMBL/GenBank/DDBJ whole genome shotgun (WGS) entry which is preliminary data.</text>
</comment>
<dbReference type="PROSITE" id="PS50931">
    <property type="entry name" value="HTH_LYSR"/>
    <property type="match status" value="1"/>
</dbReference>
<dbReference type="CDD" id="cd08438">
    <property type="entry name" value="PBP2_CidR"/>
    <property type="match status" value="1"/>
</dbReference>
<dbReference type="SUPFAM" id="SSF46785">
    <property type="entry name" value="Winged helix' DNA-binding domain"/>
    <property type="match status" value="1"/>
</dbReference>
<gene>
    <name evidence="6" type="ORF">ACFQ03_03390</name>
</gene>
<evidence type="ECO:0000313" key="6">
    <source>
        <dbReference type="EMBL" id="MFD0868180.1"/>
    </source>
</evidence>
<dbReference type="EMBL" id="JBHTIU010000010">
    <property type="protein sequence ID" value="MFD0868180.1"/>
    <property type="molecule type" value="Genomic_DNA"/>
</dbReference>
<keyword evidence="3" id="KW-0238">DNA-binding</keyword>
<dbReference type="Gene3D" id="3.40.190.290">
    <property type="match status" value="1"/>
</dbReference>
<evidence type="ECO:0000259" key="5">
    <source>
        <dbReference type="PROSITE" id="PS50931"/>
    </source>
</evidence>
<accession>A0ABW3D493</accession>
<dbReference type="InterPro" id="IPR036388">
    <property type="entry name" value="WH-like_DNA-bd_sf"/>
</dbReference>
<dbReference type="PANTHER" id="PTHR30419">
    <property type="entry name" value="HTH-TYPE TRANSCRIPTIONAL REGULATOR YBHD"/>
    <property type="match status" value="1"/>
</dbReference>
<evidence type="ECO:0000256" key="3">
    <source>
        <dbReference type="ARBA" id="ARBA00023125"/>
    </source>
</evidence>
<proteinExistence type="inferred from homology"/>
<organism evidence="6 7">
    <name type="scientific">Paenibacillus residui</name>
    <dbReference type="NCBI Taxonomy" id="629724"/>
    <lineage>
        <taxon>Bacteria</taxon>
        <taxon>Bacillati</taxon>
        <taxon>Bacillota</taxon>
        <taxon>Bacilli</taxon>
        <taxon>Bacillales</taxon>
        <taxon>Paenibacillaceae</taxon>
        <taxon>Paenibacillus</taxon>
    </lineage>
</organism>
<dbReference type="PANTHER" id="PTHR30419:SF8">
    <property type="entry name" value="NITROGEN ASSIMILATION TRANSCRIPTIONAL ACTIVATOR-RELATED"/>
    <property type="match status" value="1"/>
</dbReference>
<keyword evidence="4" id="KW-0804">Transcription</keyword>
<dbReference type="InterPro" id="IPR050950">
    <property type="entry name" value="HTH-type_LysR_regulators"/>
</dbReference>
<keyword evidence="7" id="KW-1185">Reference proteome</keyword>
<dbReference type="InterPro" id="IPR005119">
    <property type="entry name" value="LysR_subst-bd"/>
</dbReference>
<evidence type="ECO:0000256" key="1">
    <source>
        <dbReference type="ARBA" id="ARBA00009437"/>
    </source>
</evidence>
<evidence type="ECO:0000256" key="4">
    <source>
        <dbReference type="ARBA" id="ARBA00023163"/>
    </source>
</evidence>